<dbReference type="InterPro" id="IPR002347">
    <property type="entry name" value="SDR_fam"/>
</dbReference>
<dbReference type="InterPro" id="IPR036291">
    <property type="entry name" value="NAD(P)-bd_dom_sf"/>
</dbReference>
<dbReference type="PANTHER" id="PTHR24320">
    <property type="entry name" value="RETINOL DEHYDROGENASE"/>
    <property type="match status" value="1"/>
</dbReference>
<gene>
    <name evidence="3" type="ORF">AAFC00_006844</name>
</gene>
<dbReference type="Proteomes" id="UP001562354">
    <property type="component" value="Unassembled WGS sequence"/>
</dbReference>
<organism evidence="3 4">
    <name type="scientific">Neodothiora populina</name>
    <dbReference type="NCBI Taxonomy" id="2781224"/>
    <lineage>
        <taxon>Eukaryota</taxon>
        <taxon>Fungi</taxon>
        <taxon>Dikarya</taxon>
        <taxon>Ascomycota</taxon>
        <taxon>Pezizomycotina</taxon>
        <taxon>Dothideomycetes</taxon>
        <taxon>Dothideomycetidae</taxon>
        <taxon>Dothideales</taxon>
        <taxon>Dothioraceae</taxon>
        <taxon>Neodothiora</taxon>
    </lineage>
</organism>
<dbReference type="PRINTS" id="PR00081">
    <property type="entry name" value="GDHRDH"/>
</dbReference>
<proteinExistence type="inferred from homology"/>
<dbReference type="SUPFAM" id="SSF51735">
    <property type="entry name" value="NAD(P)-binding Rossmann-fold domains"/>
    <property type="match status" value="1"/>
</dbReference>
<dbReference type="Pfam" id="PF00106">
    <property type="entry name" value="adh_short"/>
    <property type="match status" value="1"/>
</dbReference>
<keyword evidence="2" id="KW-0560">Oxidoreductase</keyword>
<dbReference type="PANTHER" id="PTHR24320:SF283">
    <property type="entry name" value="RETINOL DEHYDROGENASE 11"/>
    <property type="match status" value="1"/>
</dbReference>
<evidence type="ECO:0000256" key="2">
    <source>
        <dbReference type="ARBA" id="ARBA00023002"/>
    </source>
</evidence>
<reference evidence="3 4" key="1">
    <citation type="submission" date="2024-07" db="EMBL/GenBank/DDBJ databases">
        <title>Draft sequence of the Neodothiora populina.</title>
        <authorList>
            <person name="Drown D.D."/>
            <person name="Schuette U.S."/>
            <person name="Buechlein A.B."/>
            <person name="Rusch D.R."/>
            <person name="Winton L.W."/>
            <person name="Adams G.A."/>
        </authorList>
    </citation>
    <scope>NUCLEOTIDE SEQUENCE [LARGE SCALE GENOMIC DNA]</scope>
    <source>
        <strain evidence="3 4">CPC 39397</strain>
    </source>
</reference>
<dbReference type="Gene3D" id="3.40.50.720">
    <property type="entry name" value="NAD(P)-binding Rossmann-like Domain"/>
    <property type="match status" value="1"/>
</dbReference>
<evidence type="ECO:0000313" key="3">
    <source>
        <dbReference type="EMBL" id="KAL1303460.1"/>
    </source>
</evidence>
<sequence>MSSSSSSSSRFGPSSTADQVAAHLSPHIRGKTILVTGVSPGSLGYEVVEVLGRHHPRRLILAGRDEAKMALTRDAVLRDTGDVCIRTLALDLARLESVRGAADEVVGMEGGIDVVINNAGIMAPAAQGETGEESRWTVDGFEKQFGVDHLGPFLFTNLIMSKLIGRDGKKRGGRVVVVSSDGHALQPVRFEDPNWTEPGSYNKWRAYGQAKPANALFARGLGDRLKHRGLSAFSLHPGIIQTNLGSHIAGEDWGDLMAIKKEVFENAAKIGRESTNSNTNLEAEGPGFSYKSLQQGAATHIVAAFDPSIVNQSGEYLQDCQVDPKARELFANDAEAASRLWALSEELVEQKFEY</sequence>
<protein>
    <recommendedName>
        <fullName evidence="5">Short-chain dehydrogenase</fullName>
    </recommendedName>
</protein>
<name>A0ABR3PCJ7_9PEZI</name>
<comment type="similarity">
    <text evidence="1">Belongs to the short-chain dehydrogenases/reductases (SDR) family.</text>
</comment>
<comment type="caution">
    <text evidence="3">The sequence shown here is derived from an EMBL/GenBank/DDBJ whole genome shotgun (WGS) entry which is preliminary data.</text>
</comment>
<evidence type="ECO:0000256" key="1">
    <source>
        <dbReference type="ARBA" id="ARBA00006484"/>
    </source>
</evidence>
<keyword evidence="4" id="KW-1185">Reference proteome</keyword>
<dbReference type="RefSeq" id="XP_069199735.1">
    <property type="nucleotide sequence ID" value="XM_069346857.1"/>
</dbReference>
<evidence type="ECO:0008006" key="5">
    <source>
        <dbReference type="Google" id="ProtNLM"/>
    </source>
</evidence>
<accession>A0ABR3PCJ7</accession>
<dbReference type="GeneID" id="95980543"/>
<dbReference type="EMBL" id="JBFMKM010000010">
    <property type="protein sequence ID" value="KAL1303460.1"/>
    <property type="molecule type" value="Genomic_DNA"/>
</dbReference>
<evidence type="ECO:0000313" key="4">
    <source>
        <dbReference type="Proteomes" id="UP001562354"/>
    </source>
</evidence>